<name>A0ABW3VL58_9PSEU</name>
<keyword evidence="2" id="KW-0808">Transferase</keyword>
<evidence type="ECO:0000256" key="3">
    <source>
        <dbReference type="ARBA" id="ARBA00022723"/>
    </source>
</evidence>
<keyword evidence="4" id="KW-0862">Zinc</keyword>
<comment type="cofactor">
    <cofactor evidence="1">
        <name>Zn(2+)</name>
        <dbReference type="ChEBI" id="CHEBI:29105"/>
    </cofactor>
</comment>
<keyword evidence="6" id="KW-1185">Reference proteome</keyword>
<proteinExistence type="predicted"/>
<reference evidence="6" key="1">
    <citation type="journal article" date="2019" name="Int. J. Syst. Evol. Microbiol.">
        <title>The Global Catalogue of Microorganisms (GCM) 10K type strain sequencing project: providing services to taxonomists for standard genome sequencing and annotation.</title>
        <authorList>
            <consortium name="The Broad Institute Genomics Platform"/>
            <consortium name="The Broad Institute Genome Sequencing Center for Infectious Disease"/>
            <person name="Wu L."/>
            <person name="Ma J."/>
        </authorList>
    </citation>
    <scope>NUCLEOTIDE SEQUENCE [LARGE SCALE GENOMIC DNA]</scope>
    <source>
        <strain evidence="6">CCUG 49018</strain>
    </source>
</reference>
<organism evidence="5 6">
    <name type="scientific">Pseudonocardia benzenivorans</name>
    <dbReference type="NCBI Taxonomy" id="228005"/>
    <lineage>
        <taxon>Bacteria</taxon>
        <taxon>Bacillati</taxon>
        <taxon>Actinomycetota</taxon>
        <taxon>Actinomycetes</taxon>
        <taxon>Pseudonocardiales</taxon>
        <taxon>Pseudonocardiaceae</taxon>
        <taxon>Pseudonocardia</taxon>
    </lineage>
</organism>
<keyword evidence="3" id="KW-0479">Metal-binding</keyword>
<sequence length="308" mass="33069">MTAAMTDSPLFIEVRCNESTMRGANPHLPYSTEEIVREAVRAHDAGAAIIHWHGRDPDTGGPDNSVETYRAASEGIRGATDLITKPTLGYISQTGVEDRVKHLRALADDPWLRFDAAAVDFGSLNIDTWDGQRFTPGDGVYVNSRNDIEAVLRILDDIDTYLTTVVWDIGQIRTAKCFREMGLAQAPTFWELVFTGDSRPSGAGTNLLALQAMVAELPPGEPWQLMCYGGDVLPLAAAAIVLGGHVAIGLGDHDYARFGTPHNGELVAKVVALAETIGRPVATPAQARELLGMRPLPARPGAAALSHP</sequence>
<dbReference type="Proteomes" id="UP001597182">
    <property type="component" value="Unassembled WGS sequence"/>
</dbReference>
<dbReference type="PANTHER" id="PTHR37418:SF2">
    <property type="entry name" value="3-KETO-5-AMINOHEXANOATE CLEAVAGE ENZYME"/>
    <property type="match status" value="1"/>
</dbReference>
<evidence type="ECO:0000256" key="1">
    <source>
        <dbReference type="ARBA" id="ARBA00001947"/>
    </source>
</evidence>
<dbReference type="PANTHER" id="PTHR37418">
    <property type="entry name" value="3-KETO-5-AMINOHEXANOATE CLEAVAGE ENZYME-RELATED"/>
    <property type="match status" value="1"/>
</dbReference>
<evidence type="ECO:0000313" key="6">
    <source>
        <dbReference type="Proteomes" id="UP001597182"/>
    </source>
</evidence>
<gene>
    <name evidence="5" type="ORF">ACFQ34_19655</name>
</gene>
<evidence type="ECO:0000256" key="4">
    <source>
        <dbReference type="ARBA" id="ARBA00022833"/>
    </source>
</evidence>
<evidence type="ECO:0000256" key="2">
    <source>
        <dbReference type="ARBA" id="ARBA00022679"/>
    </source>
</evidence>
<dbReference type="Pfam" id="PF05853">
    <property type="entry name" value="BKACE"/>
    <property type="match status" value="1"/>
</dbReference>
<dbReference type="InterPro" id="IPR008567">
    <property type="entry name" value="BKACE"/>
</dbReference>
<dbReference type="RefSeq" id="WP_199796590.1">
    <property type="nucleotide sequence ID" value="NZ_BAABKS010000005.1"/>
</dbReference>
<dbReference type="EMBL" id="JBHTMB010000164">
    <property type="protein sequence ID" value="MFD1235510.1"/>
    <property type="molecule type" value="Genomic_DNA"/>
</dbReference>
<accession>A0ABW3VL58</accession>
<protein>
    <submittedName>
        <fullName evidence="5">3-keto-5-aminohexanoate cleavage protein</fullName>
    </submittedName>
</protein>
<evidence type="ECO:0000313" key="5">
    <source>
        <dbReference type="EMBL" id="MFD1235510.1"/>
    </source>
</evidence>
<dbReference type="InterPro" id="IPR013785">
    <property type="entry name" value="Aldolase_TIM"/>
</dbReference>
<dbReference type="Gene3D" id="3.20.20.70">
    <property type="entry name" value="Aldolase class I"/>
    <property type="match status" value="1"/>
</dbReference>
<comment type="caution">
    <text evidence="5">The sequence shown here is derived from an EMBL/GenBank/DDBJ whole genome shotgun (WGS) entry which is preliminary data.</text>
</comment>